<dbReference type="InterPro" id="IPR000944">
    <property type="entry name" value="Tscrpt_reg_Rrf2"/>
</dbReference>
<protein>
    <submittedName>
        <fullName evidence="1">Putative transcriptional regulator</fullName>
    </submittedName>
</protein>
<dbReference type="PANTHER" id="PTHR33221:SF16">
    <property type="entry name" value="HTH-TYPE TRANSCRIPTIONAL REGULATOR SLR0846-RELATED"/>
    <property type="match status" value="1"/>
</dbReference>
<dbReference type="EMBL" id="AP021861">
    <property type="protein sequence ID" value="BBO34851.1"/>
    <property type="molecule type" value="Genomic_DNA"/>
</dbReference>
<dbReference type="AlphaFoldDB" id="A0A5K7XIP8"/>
<keyword evidence="2" id="KW-1185">Reference proteome</keyword>
<dbReference type="InterPro" id="IPR036388">
    <property type="entry name" value="WH-like_DNA-bd_sf"/>
</dbReference>
<dbReference type="PROSITE" id="PS01332">
    <property type="entry name" value="HTH_RRF2_1"/>
    <property type="match status" value="1"/>
</dbReference>
<dbReference type="PROSITE" id="PS51197">
    <property type="entry name" value="HTH_RRF2_2"/>
    <property type="match status" value="1"/>
</dbReference>
<evidence type="ECO:0000313" key="2">
    <source>
        <dbReference type="Proteomes" id="UP000326837"/>
    </source>
</evidence>
<name>A0A5K7XIP8_9BACT</name>
<proteinExistence type="predicted"/>
<dbReference type="PANTHER" id="PTHR33221">
    <property type="entry name" value="WINGED HELIX-TURN-HELIX TRANSCRIPTIONAL REGULATOR, RRF2 FAMILY"/>
    <property type="match status" value="1"/>
</dbReference>
<dbReference type="GO" id="GO:0005829">
    <property type="term" value="C:cytosol"/>
    <property type="evidence" value="ECO:0007669"/>
    <property type="project" value="TreeGrafter"/>
</dbReference>
<dbReference type="SUPFAM" id="SSF46785">
    <property type="entry name" value="Winged helix' DNA-binding domain"/>
    <property type="match status" value="1"/>
</dbReference>
<dbReference type="InterPro" id="IPR030489">
    <property type="entry name" value="TR_Rrf2-type_CS"/>
</dbReference>
<dbReference type="Pfam" id="PF02082">
    <property type="entry name" value="Rrf2"/>
    <property type="match status" value="1"/>
</dbReference>
<accession>A0A5K7XIP8</accession>
<evidence type="ECO:0000313" key="1">
    <source>
        <dbReference type="EMBL" id="BBO34851.1"/>
    </source>
</evidence>
<gene>
    <name evidence="1" type="ORF">PLANPX_4463</name>
</gene>
<organism evidence="1 2">
    <name type="scientific">Lacipirellula parvula</name>
    <dbReference type="NCBI Taxonomy" id="2650471"/>
    <lineage>
        <taxon>Bacteria</taxon>
        <taxon>Pseudomonadati</taxon>
        <taxon>Planctomycetota</taxon>
        <taxon>Planctomycetia</taxon>
        <taxon>Pirellulales</taxon>
        <taxon>Lacipirellulaceae</taxon>
        <taxon>Lacipirellula</taxon>
    </lineage>
</organism>
<dbReference type="Proteomes" id="UP000326837">
    <property type="component" value="Chromosome"/>
</dbReference>
<sequence length="115" mass="12184">MAQLGDMPERFLLQVLRNLVNEGLLKSTRGVDGGYRLAKPLSQITMLEIVEAIDGPVQPELPQIGGLQPQSQKKLAEVLGDVAGDAKKRLASVTLAQLKPVAATAANGSKARRTG</sequence>
<reference evidence="2" key="1">
    <citation type="submission" date="2019-10" db="EMBL/GenBank/DDBJ databases">
        <title>Lacipirellula parvula gen. nov., sp. nov., representing a lineage of planctomycetes widespread in freshwater anoxic habitats, and description of the family Lacipirellulaceae.</title>
        <authorList>
            <person name="Dedysh S.N."/>
            <person name="Kulichevskaya I.S."/>
            <person name="Beletsky A.V."/>
            <person name="Rakitin A.L."/>
            <person name="Mardanov A.V."/>
            <person name="Ivanova A.A."/>
            <person name="Saltykova V.X."/>
            <person name="Rijpstra W.I.C."/>
            <person name="Sinninghe Damste J.S."/>
            <person name="Ravin N.V."/>
        </authorList>
    </citation>
    <scope>NUCLEOTIDE SEQUENCE [LARGE SCALE GENOMIC DNA]</scope>
    <source>
        <strain evidence="2">PX69</strain>
    </source>
</reference>
<dbReference type="GO" id="GO:0003700">
    <property type="term" value="F:DNA-binding transcription factor activity"/>
    <property type="evidence" value="ECO:0007669"/>
    <property type="project" value="TreeGrafter"/>
</dbReference>
<dbReference type="InterPro" id="IPR036390">
    <property type="entry name" value="WH_DNA-bd_sf"/>
</dbReference>
<dbReference type="KEGG" id="lpav:PLANPX_4463"/>
<dbReference type="Gene3D" id="1.10.10.10">
    <property type="entry name" value="Winged helix-like DNA-binding domain superfamily/Winged helix DNA-binding domain"/>
    <property type="match status" value="1"/>
</dbReference>